<accession>A0A6C0IK75</accession>
<keyword evidence="1" id="KW-0472">Membrane</keyword>
<organism evidence="2">
    <name type="scientific">viral metagenome</name>
    <dbReference type="NCBI Taxonomy" id="1070528"/>
    <lineage>
        <taxon>unclassified sequences</taxon>
        <taxon>metagenomes</taxon>
        <taxon>organismal metagenomes</taxon>
    </lineage>
</organism>
<evidence type="ECO:0000313" key="2">
    <source>
        <dbReference type="EMBL" id="QHT92836.1"/>
    </source>
</evidence>
<proteinExistence type="predicted"/>
<reference evidence="2" key="1">
    <citation type="journal article" date="2020" name="Nature">
        <title>Giant virus diversity and host interactions through global metagenomics.</title>
        <authorList>
            <person name="Schulz F."/>
            <person name="Roux S."/>
            <person name="Paez-Espino D."/>
            <person name="Jungbluth S."/>
            <person name="Walsh D.A."/>
            <person name="Denef V.J."/>
            <person name="McMahon K.D."/>
            <person name="Konstantinidis K.T."/>
            <person name="Eloe-Fadrosh E.A."/>
            <person name="Kyrpides N.C."/>
            <person name="Woyke T."/>
        </authorList>
    </citation>
    <scope>NUCLEOTIDE SEQUENCE</scope>
    <source>
        <strain evidence="2">GVMAG-M-3300023184-89</strain>
    </source>
</reference>
<keyword evidence="1" id="KW-0812">Transmembrane</keyword>
<feature type="transmembrane region" description="Helical" evidence="1">
    <location>
        <begin position="65"/>
        <end position="88"/>
    </location>
</feature>
<name>A0A6C0IK75_9ZZZZ</name>
<keyword evidence="1" id="KW-1133">Transmembrane helix</keyword>
<feature type="transmembrane region" description="Helical" evidence="1">
    <location>
        <begin position="12"/>
        <end position="33"/>
    </location>
</feature>
<dbReference type="EMBL" id="MN740194">
    <property type="protein sequence ID" value="QHT92836.1"/>
    <property type="molecule type" value="Genomic_DNA"/>
</dbReference>
<dbReference type="AlphaFoldDB" id="A0A6C0IK75"/>
<protein>
    <submittedName>
        <fullName evidence="2">Uncharacterized protein</fullName>
    </submittedName>
</protein>
<evidence type="ECO:0000256" key="1">
    <source>
        <dbReference type="SAM" id="Phobius"/>
    </source>
</evidence>
<sequence>MVQMTQQTKTNLIITGSTLLGSGALYITGWTIFGAEFGRAINNFSNKLEIDNVFAKKSDSVKSGLLIGLVCGGGVMLLAGAIMLPIALTATIEEEKKETTL</sequence>